<comment type="subcellular location">
    <subcellularLocation>
        <location evidence="1 6">Cytoplasm</location>
        <location evidence="1 6">Cytosol</location>
    </subcellularLocation>
</comment>
<keyword evidence="7" id="KW-0282">Flagellum</keyword>
<sequence length="129" mass="14963">MNNQVQNLYAKTQVNTAHPGELTLMLYNGCIKFMKQAIKDTENKDFESKNYHIQRSVDIIDELQITLNMDYEISQNLFRLYTFVKEQLMEANIKLNKGSLESAIHFMSELRDAWAQALKEVKSNAKVSV</sequence>
<dbReference type="InterPro" id="IPR003713">
    <property type="entry name" value="FliS"/>
</dbReference>
<keyword evidence="7" id="KW-0966">Cell projection</keyword>
<evidence type="ECO:0000256" key="3">
    <source>
        <dbReference type="ARBA" id="ARBA00022490"/>
    </source>
</evidence>
<dbReference type="Proteomes" id="UP001310386">
    <property type="component" value="Unassembled WGS sequence"/>
</dbReference>
<dbReference type="RefSeq" id="WP_371754472.1">
    <property type="nucleotide sequence ID" value="NZ_JAYJLD010000016.1"/>
</dbReference>
<dbReference type="PIRSF" id="PIRSF039090">
    <property type="entry name" value="Flis"/>
    <property type="match status" value="1"/>
</dbReference>
<organism evidence="7 8">
    <name type="scientific">Ferviditalea candida</name>
    <dbReference type="NCBI Taxonomy" id="3108399"/>
    <lineage>
        <taxon>Bacteria</taxon>
        <taxon>Bacillati</taxon>
        <taxon>Bacillota</taxon>
        <taxon>Bacilli</taxon>
        <taxon>Bacillales</taxon>
        <taxon>Paenibacillaceae</taxon>
        <taxon>Ferviditalea</taxon>
    </lineage>
</organism>
<evidence type="ECO:0000256" key="6">
    <source>
        <dbReference type="PIRNR" id="PIRNR039090"/>
    </source>
</evidence>
<reference evidence="7" key="1">
    <citation type="submission" date="2023-12" db="EMBL/GenBank/DDBJ databases">
        <title>Fervidustalea candida gen. nov., sp. nov., a novel member of the family Paenibacillaceae isolated from a geothermal area.</title>
        <authorList>
            <person name="Li W.-J."/>
            <person name="Jiao J.-Y."/>
            <person name="Chen Y."/>
        </authorList>
    </citation>
    <scope>NUCLEOTIDE SEQUENCE</scope>
    <source>
        <strain evidence="7">SYSU GA230002</strain>
    </source>
</reference>
<evidence type="ECO:0000256" key="5">
    <source>
        <dbReference type="ARBA" id="ARBA00023186"/>
    </source>
</evidence>
<evidence type="ECO:0000256" key="1">
    <source>
        <dbReference type="ARBA" id="ARBA00004514"/>
    </source>
</evidence>
<dbReference type="Pfam" id="PF02561">
    <property type="entry name" value="FliS"/>
    <property type="match status" value="1"/>
</dbReference>
<dbReference type="PANTHER" id="PTHR34773">
    <property type="entry name" value="FLAGELLAR SECRETION CHAPERONE FLIS"/>
    <property type="match status" value="1"/>
</dbReference>
<protein>
    <recommendedName>
        <fullName evidence="6">Flagellar secretion chaperone FliS</fullName>
    </recommendedName>
</protein>
<name>A0ABU5ZIL3_9BACL</name>
<dbReference type="CDD" id="cd16098">
    <property type="entry name" value="FliS"/>
    <property type="match status" value="1"/>
</dbReference>
<evidence type="ECO:0000313" key="8">
    <source>
        <dbReference type="Proteomes" id="UP001310386"/>
    </source>
</evidence>
<comment type="caution">
    <text evidence="7">The sequence shown here is derived from an EMBL/GenBank/DDBJ whole genome shotgun (WGS) entry which is preliminary data.</text>
</comment>
<keyword evidence="4 6" id="KW-1005">Bacterial flagellum biogenesis</keyword>
<keyword evidence="7" id="KW-0969">Cilium</keyword>
<dbReference type="InterPro" id="IPR036584">
    <property type="entry name" value="FliS_sf"/>
</dbReference>
<comment type="similarity">
    <text evidence="2 6">Belongs to the FliS family.</text>
</comment>
<keyword evidence="8" id="KW-1185">Reference proteome</keyword>
<proteinExistence type="inferred from homology"/>
<accession>A0ABU5ZIL3</accession>
<evidence type="ECO:0000256" key="4">
    <source>
        <dbReference type="ARBA" id="ARBA00022795"/>
    </source>
</evidence>
<dbReference type="NCBIfam" id="TIGR00208">
    <property type="entry name" value="fliS"/>
    <property type="match status" value="1"/>
</dbReference>
<keyword evidence="5" id="KW-0143">Chaperone</keyword>
<evidence type="ECO:0000313" key="7">
    <source>
        <dbReference type="EMBL" id="MEB3102349.1"/>
    </source>
</evidence>
<gene>
    <name evidence="7" type="primary">fliS</name>
    <name evidence="7" type="ORF">VF724_11825</name>
</gene>
<evidence type="ECO:0000256" key="2">
    <source>
        <dbReference type="ARBA" id="ARBA00008787"/>
    </source>
</evidence>
<dbReference type="PANTHER" id="PTHR34773:SF1">
    <property type="entry name" value="FLAGELLAR SECRETION CHAPERONE FLIS"/>
    <property type="match status" value="1"/>
</dbReference>
<dbReference type="SUPFAM" id="SSF101116">
    <property type="entry name" value="Flagellar export chaperone FliS"/>
    <property type="match status" value="1"/>
</dbReference>
<keyword evidence="3 6" id="KW-0963">Cytoplasm</keyword>
<dbReference type="Gene3D" id="1.20.120.340">
    <property type="entry name" value="Flagellar protein FliS"/>
    <property type="match status" value="1"/>
</dbReference>
<dbReference type="EMBL" id="JAYJLD010000016">
    <property type="protein sequence ID" value="MEB3102349.1"/>
    <property type="molecule type" value="Genomic_DNA"/>
</dbReference>